<dbReference type="Proteomes" id="UP000838756">
    <property type="component" value="Unassembled WGS sequence"/>
</dbReference>
<comment type="caution">
    <text evidence="2">The sequence shown here is derived from an EMBL/GenBank/DDBJ whole genome shotgun (WGS) entry which is preliminary data.</text>
</comment>
<protein>
    <submittedName>
        <fullName evidence="2">Jg4568 protein</fullName>
    </submittedName>
</protein>
<dbReference type="EMBL" id="CAKXAJ010025464">
    <property type="protein sequence ID" value="CAH2239883.1"/>
    <property type="molecule type" value="Genomic_DNA"/>
</dbReference>
<organism evidence="2 3">
    <name type="scientific">Pararge aegeria aegeria</name>
    <dbReference type="NCBI Taxonomy" id="348720"/>
    <lineage>
        <taxon>Eukaryota</taxon>
        <taxon>Metazoa</taxon>
        <taxon>Ecdysozoa</taxon>
        <taxon>Arthropoda</taxon>
        <taxon>Hexapoda</taxon>
        <taxon>Insecta</taxon>
        <taxon>Pterygota</taxon>
        <taxon>Neoptera</taxon>
        <taxon>Endopterygota</taxon>
        <taxon>Lepidoptera</taxon>
        <taxon>Glossata</taxon>
        <taxon>Ditrysia</taxon>
        <taxon>Papilionoidea</taxon>
        <taxon>Nymphalidae</taxon>
        <taxon>Satyrinae</taxon>
        <taxon>Satyrini</taxon>
        <taxon>Parargina</taxon>
        <taxon>Pararge</taxon>
    </lineage>
</organism>
<name>A0A8S4RNJ2_9NEOP</name>
<evidence type="ECO:0000313" key="2">
    <source>
        <dbReference type="EMBL" id="CAH2239883.1"/>
    </source>
</evidence>
<evidence type="ECO:0000313" key="3">
    <source>
        <dbReference type="Proteomes" id="UP000838756"/>
    </source>
</evidence>
<feature type="compositionally biased region" description="Polar residues" evidence="1">
    <location>
        <begin position="39"/>
        <end position="52"/>
    </location>
</feature>
<keyword evidence="3" id="KW-1185">Reference proteome</keyword>
<sequence>MRSALYASMVYQPRSDADPNGASRFDGEKTDDTPDGSWKANTFKQKDTSQGMEGTLPAIWRPVSIN</sequence>
<reference evidence="2" key="1">
    <citation type="submission" date="2022-03" db="EMBL/GenBank/DDBJ databases">
        <authorList>
            <person name="Lindestad O."/>
        </authorList>
    </citation>
    <scope>NUCLEOTIDE SEQUENCE</scope>
</reference>
<accession>A0A8S4RNJ2</accession>
<gene>
    <name evidence="2" type="primary">jg4568</name>
    <name evidence="2" type="ORF">PAEG_LOCUS16519</name>
</gene>
<evidence type="ECO:0000256" key="1">
    <source>
        <dbReference type="SAM" id="MobiDB-lite"/>
    </source>
</evidence>
<proteinExistence type="predicted"/>
<feature type="region of interest" description="Disordered" evidence="1">
    <location>
        <begin position="1"/>
        <end position="66"/>
    </location>
</feature>
<dbReference type="AlphaFoldDB" id="A0A8S4RNJ2"/>